<sequence length="379" mass="43430">MRGVDPTGEDWWVNLDFGDETAARIYLKNLAKNTVLDFVSRTMSTAKIRADSSDWEYILNVRPNSDQSATDFWQQFFYTLMDDNEVLVILTDDDQLLIAEDFTRNEYAIYEDTFTGVTVKNYIFQRSFKMHDVIYLQYNNDNLEKFTKGLFDDYAELYGRIMEVAMRNNQIRGAVSMEQSATYKDKDKNGKSQADRLQGFINKLFDSFSHKSVAIVPKLKGIDYEEFTNKQGVSNQSLEELNKMIKSLIDMVANAVGVPTSLLYGDKAELDQNLKAFRKLCVIPLLTKLEDQLNAKFLSKQEYSKGGRIKVYNVLPMDPLENAVQADKLIASGTFFADEIRALFNYEPLPDGQGQVLRVTKNYEEVLTKGGEKENEETN</sequence>
<dbReference type="AlphaFoldDB" id="A0A921F8Q1"/>
<dbReference type="EMBL" id="DYXG01000076">
    <property type="protein sequence ID" value="HJE97460.1"/>
    <property type="molecule type" value="Genomic_DNA"/>
</dbReference>
<evidence type="ECO:0000313" key="1">
    <source>
        <dbReference type="EMBL" id="HJE97460.1"/>
    </source>
</evidence>
<gene>
    <name evidence="1" type="ORF">K8V00_07545</name>
</gene>
<dbReference type="Pfam" id="PF04860">
    <property type="entry name" value="Phage_portal"/>
    <property type="match status" value="1"/>
</dbReference>
<proteinExistence type="predicted"/>
<evidence type="ECO:0000313" key="2">
    <source>
        <dbReference type="Proteomes" id="UP000707535"/>
    </source>
</evidence>
<dbReference type="Proteomes" id="UP000707535">
    <property type="component" value="Unassembled WGS sequence"/>
</dbReference>
<protein>
    <submittedName>
        <fullName evidence="1">Phage portal protein</fullName>
    </submittedName>
</protein>
<dbReference type="NCBIfam" id="TIGR01537">
    <property type="entry name" value="portal_HK97"/>
    <property type="match status" value="1"/>
</dbReference>
<comment type="caution">
    <text evidence="1">The sequence shown here is derived from an EMBL/GenBank/DDBJ whole genome shotgun (WGS) entry which is preliminary data.</text>
</comment>
<name>A0A921F8Q1_9LACO</name>
<dbReference type="InterPro" id="IPR006944">
    <property type="entry name" value="Phage/GTA_portal"/>
</dbReference>
<accession>A0A921F8Q1</accession>
<reference evidence="1" key="2">
    <citation type="submission" date="2021-09" db="EMBL/GenBank/DDBJ databases">
        <authorList>
            <person name="Gilroy R."/>
        </authorList>
    </citation>
    <scope>NUCLEOTIDE SEQUENCE</scope>
    <source>
        <strain evidence="1">CHK174-6876</strain>
    </source>
</reference>
<reference evidence="1" key="1">
    <citation type="journal article" date="2021" name="PeerJ">
        <title>Extensive microbial diversity within the chicken gut microbiome revealed by metagenomics and culture.</title>
        <authorList>
            <person name="Gilroy R."/>
            <person name="Ravi A."/>
            <person name="Getino M."/>
            <person name="Pursley I."/>
            <person name="Horton D.L."/>
            <person name="Alikhan N.F."/>
            <person name="Baker D."/>
            <person name="Gharbi K."/>
            <person name="Hall N."/>
            <person name="Watson M."/>
            <person name="Adriaenssens E.M."/>
            <person name="Foster-Nyarko E."/>
            <person name="Jarju S."/>
            <person name="Secka A."/>
            <person name="Antonio M."/>
            <person name="Oren A."/>
            <person name="Chaudhuri R.R."/>
            <person name="La Ragione R."/>
            <person name="Hildebrand F."/>
            <person name="Pallen M.J."/>
        </authorList>
    </citation>
    <scope>NUCLEOTIDE SEQUENCE</scope>
    <source>
        <strain evidence="1">CHK174-6876</strain>
    </source>
</reference>
<dbReference type="InterPro" id="IPR006427">
    <property type="entry name" value="Portal_HK97"/>
</dbReference>
<organism evidence="1 2">
    <name type="scientific">Ligilactobacillus acidipiscis</name>
    <dbReference type="NCBI Taxonomy" id="89059"/>
    <lineage>
        <taxon>Bacteria</taxon>
        <taxon>Bacillati</taxon>
        <taxon>Bacillota</taxon>
        <taxon>Bacilli</taxon>
        <taxon>Lactobacillales</taxon>
        <taxon>Lactobacillaceae</taxon>
        <taxon>Ligilactobacillus</taxon>
    </lineage>
</organism>